<dbReference type="InterPro" id="IPR049940">
    <property type="entry name" value="GluQ/Sye"/>
</dbReference>
<comment type="subunit">
    <text evidence="3 11">Monomer.</text>
</comment>
<dbReference type="Gene3D" id="1.10.10.350">
    <property type="match status" value="1"/>
</dbReference>
<comment type="subcellular location">
    <subcellularLocation>
        <location evidence="1 11">Cytoplasm</location>
    </subcellularLocation>
</comment>
<dbReference type="InterPro" id="IPR033910">
    <property type="entry name" value="GluRS_core"/>
</dbReference>
<comment type="similarity">
    <text evidence="2 11">Belongs to the class-I aminoacyl-tRNA synthetase family. Glutamate--tRNA ligase type 1 subfamily.</text>
</comment>
<evidence type="ECO:0000256" key="7">
    <source>
        <dbReference type="ARBA" id="ARBA00022840"/>
    </source>
</evidence>
<dbReference type="Proteomes" id="UP000005990">
    <property type="component" value="Unassembled WGS sequence"/>
</dbReference>
<dbReference type="GO" id="GO:0005524">
    <property type="term" value="F:ATP binding"/>
    <property type="evidence" value="ECO:0007669"/>
    <property type="project" value="UniProtKB-UniRule"/>
</dbReference>
<keyword evidence="7 11" id="KW-0067">ATP-binding</keyword>
<dbReference type="InterPro" id="IPR014729">
    <property type="entry name" value="Rossmann-like_a/b/a_fold"/>
</dbReference>
<dbReference type="Pfam" id="PF19269">
    <property type="entry name" value="Anticodon_2"/>
    <property type="match status" value="1"/>
</dbReference>
<dbReference type="eggNOG" id="COG0008">
    <property type="taxonomic scope" value="Bacteria"/>
</dbReference>
<dbReference type="PROSITE" id="PS00178">
    <property type="entry name" value="AA_TRNA_LIGASE_I"/>
    <property type="match status" value="1"/>
</dbReference>
<comment type="caution">
    <text evidence="14">The sequence shown here is derived from an EMBL/GenBank/DDBJ whole genome shotgun (WGS) entry which is preliminary data.</text>
</comment>
<organism evidence="14 15">
    <name type="scientific">Eremococcus coleocola ACS-139-V-Col8</name>
    <dbReference type="NCBI Taxonomy" id="908337"/>
    <lineage>
        <taxon>Bacteria</taxon>
        <taxon>Bacillati</taxon>
        <taxon>Bacillota</taxon>
        <taxon>Bacilli</taxon>
        <taxon>Lactobacillales</taxon>
        <taxon>Aerococcaceae</taxon>
        <taxon>Eremococcus</taxon>
    </lineage>
</organism>
<dbReference type="InterPro" id="IPR004527">
    <property type="entry name" value="Glu-tRNA-ligase_bac/mito"/>
</dbReference>
<dbReference type="PANTHER" id="PTHR43311">
    <property type="entry name" value="GLUTAMATE--TRNA LIGASE"/>
    <property type="match status" value="1"/>
</dbReference>
<dbReference type="InterPro" id="IPR020751">
    <property type="entry name" value="aa-tRNA-synth_I_codon-bd_sub2"/>
</dbReference>
<dbReference type="RefSeq" id="WP_006418069.1">
    <property type="nucleotide sequence ID" value="NZ_AENN01000012.1"/>
</dbReference>
<dbReference type="STRING" id="908337.HMPREF9257_0823"/>
<evidence type="ECO:0000256" key="2">
    <source>
        <dbReference type="ARBA" id="ARBA00007894"/>
    </source>
</evidence>
<comment type="function">
    <text evidence="11">Catalyzes the attachment of glutamate to tRNA(Glu) in a two-step reaction: glutamate is first activated by ATP to form Glu-AMP and then transferred to the acceptor end of tRNA(Glu).</text>
</comment>
<keyword evidence="5 11" id="KW-0436">Ligase</keyword>
<keyword evidence="9 11" id="KW-0030">Aminoacyl-tRNA synthetase</keyword>
<evidence type="ECO:0000256" key="6">
    <source>
        <dbReference type="ARBA" id="ARBA00022741"/>
    </source>
</evidence>
<dbReference type="GO" id="GO:0005829">
    <property type="term" value="C:cytosol"/>
    <property type="evidence" value="ECO:0007669"/>
    <property type="project" value="TreeGrafter"/>
</dbReference>
<dbReference type="FunFam" id="3.40.50.620:FF:000007">
    <property type="entry name" value="Glutamate--tRNA ligase"/>
    <property type="match status" value="1"/>
</dbReference>
<evidence type="ECO:0000256" key="11">
    <source>
        <dbReference type="HAMAP-Rule" id="MF_00022"/>
    </source>
</evidence>
<name>E4KNP2_9LACT</name>
<sequence>MSDKIRVRYAPSPTGELHIGNARTALFNYLYARHYGGDFVIRIEDTDLKRNIAHGEESQLRNLKWLGMDWDESPAEPGEYGPYRQSERAHIYQLLIDQLIAEDKAYRCYMTEEELEAEREEQKARGEMPHYGGQHAHLTPEQEAEFQAQGRVPVIRFRVPHGVTYEWNDMVKGKVHFESQNISGDWVIQKRDGMPTYNFAVVVDDHLMEISHVLRGDDHIANTPKQMMIYDAFGWKIPEFGHMTLIINAETNKKLSKRDGSILQFIEQYRNLGYLPEAMFNFIALLGWSPKGEDEIFSRQEFIDIFDVERLSTSPASFDQKKLEWINNTYMKAADLDTVVDLALPHLQEVGKVSENPSEEEMAWVKKLVGLYHDEMSYGAQIVELSSLFFNDKLTVDQTAKEEMAAETAMTVVDAMAAKLEALADADFDADHIKPMIKEIQKETGIKGRKLFMPIRIAVSGQMHGPELANVIDVLGKTKALDHIQQVKAQLS</sequence>
<dbReference type="SUPFAM" id="SSF48163">
    <property type="entry name" value="An anticodon-binding domain of class I aminoacyl-tRNA synthetases"/>
    <property type="match status" value="1"/>
</dbReference>
<proteinExistence type="inferred from homology"/>
<dbReference type="SUPFAM" id="SSF52374">
    <property type="entry name" value="Nucleotidylyl transferase"/>
    <property type="match status" value="1"/>
</dbReference>
<evidence type="ECO:0000259" key="12">
    <source>
        <dbReference type="Pfam" id="PF00749"/>
    </source>
</evidence>
<feature type="domain" description="Aminoacyl-tRNA synthetase class I anticodon-binding" evidence="13">
    <location>
        <begin position="339"/>
        <end position="486"/>
    </location>
</feature>
<reference evidence="14 15" key="1">
    <citation type="submission" date="2010-10" db="EMBL/GenBank/DDBJ databases">
        <authorList>
            <person name="Durkin A.S."/>
            <person name="Madupu R."/>
            <person name="Torralba M."/>
            <person name="Gillis M."/>
            <person name="Methe B."/>
            <person name="Sutton G."/>
            <person name="Nelson K.E."/>
        </authorList>
    </citation>
    <scope>NUCLEOTIDE SEQUENCE [LARGE SCALE GENOMIC DNA]</scope>
    <source>
        <strain evidence="14 15">ACS-139-V-Col8</strain>
    </source>
</reference>
<dbReference type="OrthoDB" id="9807503at2"/>
<evidence type="ECO:0000259" key="13">
    <source>
        <dbReference type="Pfam" id="PF19269"/>
    </source>
</evidence>
<dbReference type="Pfam" id="PF00749">
    <property type="entry name" value="tRNA-synt_1c"/>
    <property type="match status" value="1"/>
</dbReference>
<evidence type="ECO:0000256" key="5">
    <source>
        <dbReference type="ARBA" id="ARBA00022598"/>
    </source>
</evidence>
<evidence type="ECO:0000256" key="3">
    <source>
        <dbReference type="ARBA" id="ARBA00011245"/>
    </source>
</evidence>
<evidence type="ECO:0000256" key="9">
    <source>
        <dbReference type="ARBA" id="ARBA00023146"/>
    </source>
</evidence>
<feature type="domain" description="Glutamyl/glutaminyl-tRNA synthetase class Ib catalytic" evidence="12">
    <location>
        <begin position="4"/>
        <end position="325"/>
    </location>
</feature>
<dbReference type="CDD" id="cd00808">
    <property type="entry name" value="GluRS_core"/>
    <property type="match status" value="1"/>
</dbReference>
<dbReference type="HAMAP" id="MF_00022">
    <property type="entry name" value="Glu_tRNA_synth_type1"/>
    <property type="match status" value="1"/>
</dbReference>
<comment type="caution">
    <text evidence="11">Lacks conserved residue(s) required for the propagation of feature annotation.</text>
</comment>
<dbReference type="EC" id="6.1.1.17" evidence="11"/>
<evidence type="ECO:0000256" key="8">
    <source>
        <dbReference type="ARBA" id="ARBA00022917"/>
    </source>
</evidence>
<accession>E4KNP2</accession>
<gene>
    <name evidence="11 14" type="primary">gltX</name>
    <name evidence="14" type="ORF">HMPREF9257_0823</name>
</gene>
<evidence type="ECO:0000313" key="14">
    <source>
        <dbReference type="EMBL" id="EFR31430.1"/>
    </source>
</evidence>
<dbReference type="PANTHER" id="PTHR43311:SF2">
    <property type="entry name" value="GLUTAMATE--TRNA LIGASE, MITOCHONDRIAL-RELATED"/>
    <property type="match status" value="1"/>
</dbReference>
<dbReference type="InterPro" id="IPR000924">
    <property type="entry name" value="Glu/Gln-tRNA-synth"/>
</dbReference>
<feature type="short sequence motif" description="'HIGH' region" evidence="11">
    <location>
        <begin position="11"/>
        <end position="21"/>
    </location>
</feature>
<feature type="binding site" evidence="11">
    <location>
        <position position="257"/>
    </location>
    <ligand>
        <name>ATP</name>
        <dbReference type="ChEBI" id="CHEBI:30616"/>
    </ligand>
</feature>
<dbReference type="GO" id="GO:0008270">
    <property type="term" value="F:zinc ion binding"/>
    <property type="evidence" value="ECO:0007669"/>
    <property type="project" value="InterPro"/>
</dbReference>
<feature type="short sequence motif" description="'KMSKS' region" evidence="11">
    <location>
        <begin position="254"/>
        <end position="258"/>
    </location>
</feature>
<keyword evidence="6 11" id="KW-0547">Nucleotide-binding</keyword>
<evidence type="ECO:0000256" key="4">
    <source>
        <dbReference type="ARBA" id="ARBA00022490"/>
    </source>
</evidence>
<dbReference type="FunFam" id="1.10.10.350:FF:000002">
    <property type="entry name" value="Glutamate--tRNA ligase"/>
    <property type="match status" value="1"/>
</dbReference>
<dbReference type="NCBIfam" id="TIGR00464">
    <property type="entry name" value="gltX_bact"/>
    <property type="match status" value="1"/>
</dbReference>
<dbReference type="Gene3D" id="3.40.50.620">
    <property type="entry name" value="HUPs"/>
    <property type="match status" value="1"/>
</dbReference>
<dbReference type="GO" id="GO:0000049">
    <property type="term" value="F:tRNA binding"/>
    <property type="evidence" value="ECO:0007669"/>
    <property type="project" value="InterPro"/>
</dbReference>
<evidence type="ECO:0000256" key="10">
    <source>
        <dbReference type="ARBA" id="ARBA00048351"/>
    </source>
</evidence>
<dbReference type="EMBL" id="AENN01000012">
    <property type="protein sequence ID" value="EFR31430.1"/>
    <property type="molecule type" value="Genomic_DNA"/>
</dbReference>
<dbReference type="InterPro" id="IPR045462">
    <property type="entry name" value="aa-tRNA-synth_I_cd-bd"/>
</dbReference>
<dbReference type="AlphaFoldDB" id="E4KNP2"/>
<keyword evidence="15" id="KW-1185">Reference proteome</keyword>
<dbReference type="GO" id="GO:0006424">
    <property type="term" value="P:glutamyl-tRNA aminoacylation"/>
    <property type="evidence" value="ECO:0007669"/>
    <property type="project" value="UniProtKB-UniRule"/>
</dbReference>
<evidence type="ECO:0000313" key="15">
    <source>
        <dbReference type="Proteomes" id="UP000005990"/>
    </source>
</evidence>
<dbReference type="InterPro" id="IPR001412">
    <property type="entry name" value="aa-tRNA-synth_I_CS"/>
</dbReference>
<keyword evidence="8 11" id="KW-0648">Protein biosynthesis</keyword>
<dbReference type="PRINTS" id="PR00987">
    <property type="entry name" value="TRNASYNTHGLU"/>
</dbReference>
<dbReference type="InterPro" id="IPR020058">
    <property type="entry name" value="Glu/Gln-tRNA-synth_Ib_cat-dom"/>
</dbReference>
<dbReference type="InterPro" id="IPR008925">
    <property type="entry name" value="aa_tRNA-synth_I_cd-bd_sf"/>
</dbReference>
<evidence type="ECO:0000256" key="1">
    <source>
        <dbReference type="ARBA" id="ARBA00004496"/>
    </source>
</evidence>
<keyword evidence="4 11" id="KW-0963">Cytoplasm</keyword>
<dbReference type="GO" id="GO:0004818">
    <property type="term" value="F:glutamate-tRNA ligase activity"/>
    <property type="evidence" value="ECO:0007669"/>
    <property type="project" value="UniProtKB-UniRule"/>
</dbReference>
<comment type="catalytic activity">
    <reaction evidence="10 11">
        <text>tRNA(Glu) + L-glutamate + ATP = L-glutamyl-tRNA(Glu) + AMP + diphosphate</text>
        <dbReference type="Rhea" id="RHEA:23540"/>
        <dbReference type="Rhea" id="RHEA-COMP:9663"/>
        <dbReference type="Rhea" id="RHEA-COMP:9680"/>
        <dbReference type="ChEBI" id="CHEBI:29985"/>
        <dbReference type="ChEBI" id="CHEBI:30616"/>
        <dbReference type="ChEBI" id="CHEBI:33019"/>
        <dbReference type="ChEBI" id="CHEBI:78442"/>
        <dbReference type="ChEBI" id="CHEBI:78520"/>
        <dbReference type="ChEBI" id="CHEBI:456215"/>
        <dbReference type="EC" id="6.1.1.17"/>
    </reaction>
</comment>
<protein>
    <recommendedName>
        <fullName evidence="11">Glutamate--tRNA ligase</fullName>
        <ecNumber evidence="11">6.1.1.17</ecNumber>
    </recommendedName>
    <alternativeName>
        <fullName evidence="11">Glutamyl-tRNA synthetase</fullName>
        <shortName evidence="11">GluRS</shortName>
    </alternativeName>
</protein>